<reference evidence="4 5" key="2">
    <citation type="journal article" date="2017" name="Int. J. Syst. Evol. Microbiol.">
        <title>Rouxiella badensis sp. nov. and Rouxiella silvae sp. nov. isolated from peat bog soil in Germany and emendation of the genus description.</title>
        <authorList>
            <person name="Le Fleche-Mateos A."/>
            <person name="Kugler J.H."/>
            <person name="Hansen S.H."/>
            <person name="Syldatk C."/>
            <person name="Hausmann R."/>
            <person name="Lomprez F."/>
            <person name="Vandenbogaert M."/>
            <person name="Manuguerra J.C."/>
            <person name="Grimont P.A."/>
        </authorList>
    </citation>
    <scope>NUCLEOTIDE SEQUENCE [LARGE SCALE GENOMIC DNA]</scope>
    <source>
        <strain evidence="4 5">213</strain>
    </source>
</reference>
<dbReference type="Gene3D" id="3.40.50.720">
    <property type="entry name" value="NAD(P)-binding Rossmann-like Domain"/>
    <property type="match status" value="1"/>
</dbReference>
<reference evidence="3" key="3">
    <citation type="submission" date="2020-11" db="EMBL/GenBank/DDBJ databases">
        <authorList>
            <person name="Lee S.D."/>
        </authorList>
    </citation>
    <scope>NUCLEOTIDE SEQUENCE</scope>
    <source>
        <strain evidence="3">SAP-2</strain>
    </source>
</reference>
<dbReference type="InterPro" id="IPR045886">
    <property type="entry name" value="ThiF/MoeB/HesA"/>
</dbReference>
<dbReference type="InterPro" id="IPR001763">
    <property type="entry name" value="Rhodanese-like_dom"/>
</dbReference>
<dbReference type="GO" id="GO:0008641">
    <property type="term" value="F:ubiquitin-like modifier activating enzyme activity"/>
    <property type="evidence" value="ECO:0007669"/>
    <property type="project" value="InterPro"/>
</dbReference>
<proteinExistence type="inferred from homology"/>
<dbReference type="Proteomes" id="UP000705283">
    <property type="component" value="Unassembled WGS sequence"/>
</dbReference>
<dbReference type="GO" id="GO:0004792">
    <property type="term" value="F:thiosulfate-cyanide sulfurtransferase activity"/>
    <property type="evidence" value="ECO:0007669"/>
    <property type="project" value="TreeGrafter"/>
</dbReference>
<dbReference type="PROSITE" id="PS50206">
    <property type="entry name" value="RHODANESE_3"/>
    <property type="match status" value="1"/>
</dbReference>
<dbReference type="GO" id="GO:0016779">
    <property type="term" value="F:nucleotidyltransferase activity"/>
    <property type="evidence" value="ECO:0007669"/>
    <property type="project" value="TreeGrafter"/>
</dbReference>
<dbReference type="SUPFAM" id="SSF69572">
    <property type="entry name" value="Activating enzymes of the ubiquitin-like proteins"/>
    <property type="match status" value="1"/>
</dbReference>
<dbReference type="FunFam" id="3.40.50.720:FF:000080">
    <property type="entry name" value="Thiazole biosynthesis adenylyltransferase ThiF"/>
    <property type="match status" value="1"/>
</dbReference>
<evidence type="ECO:0000313" key="6">
    <source>
        <dbReference type="Proteomes" id="UP000705283"/>
    </source>
</evidence>
<reference evidence="4" key="1">
    <citation type="submission" date="2016-12" db="EMBL/GenBank/DDBJ databases">
        <authorList>
            <person name="Le Fleche-Mateos A."/>
        </authorList>
    </citation>
    <scope>NUCLEOTIDE SEQUENCE</scope>
    <source>
        <strain evidence="4">213</strain>
    </source>
</reference>
<evidence type="ECO:0000259" key="2">
    <source>
        <dbReference type="PROSITE" id="PS50206"/>
    </source>
</evidence>
<comment type="similarity">
    <text evidence="1">Belongs to the HesA/MoeB/ThiF family.</text>
</comment>
<evidence type="ECO:0000313" key="3">
    <source>
        <dbReference type="EMBL" id="MBF6638849.1"/>
    </source>
</evidence>
<feature type="domain" description="Rhodanese" evidence="2">
    <location>
        <begin position="276"/>
        <end position="359"/>
    </location>
</feature>
<dbReference type="Pfam" id="PF00899">
    <property type="entry name" value="ThiF"/>
    <property type="match status" value="1"/>
</dbReference>
<dbReference type="SMART" id="SM00450">
    <property type="entry name" value="RHOD"/>
    <property type="match status" value="1"/>
</dbReference>
<dbReference type="PANTHER" id="PTHR10953">
    <property type="entry name" value="UBIQUITIN-ACTIVATING ENZYME E1"/>
    <property type="match status" value="1"/>
</dbReference>
<protein>
    <submittedName>
        <fullName evidence="3">HesA/MoeB/ThiF family protein</fullName>
    </submittedName>
</protein>
<dbReference type="CDD" id="cd00757">
    <property type="entry name" value="ThiF_MoeB_HesA_family"/>
    <property type="match status" value="1"/>
</dbReference>
<dbReference type="Pfam" id="PF00581">
    <property type="entry name" value="Rhodanese"/>
    <property type="match status" value="1"/>
</dbReference>
<dbReference type="AlphaFoldDB" id="A0AA41BYB3"/>
<dbReference type="PANTHER" id="PTHR10953:SF102">
    <property type="entry name" value="ADENYLYLTRANSFERASE AND SULFURTRANSFERASE MOCS3"/>
    <property type="match status" value="1"/>
</dbReference>
<dbReference type="GO" id="GO:0008146">
    <property type="term" value="F:sulfotransferase activity"/>
    <property type="evidence" value="ECO:0007669"/>
    <property type="project" value="TreeGrafter"/>
</dbReference>
<dbReference type="Proteomes" id="UP000192722">
    <property type="component" value="Unassembled WGS sequence"/>
</dbReference>
<comment type="caution">
    <text evidence="3">The sequence shown here is derived from an EMBL/GenBank/DDBJ whole genome shotgun (WGS) entry which is preliminary data.</text>
</comment>
<organism evidence="3 6">
    <name type="scientific">Rouxiella silvae</name>
    <dbReference type="NCBI Taxonomy" id="1646373"/>
    <lineage>
        <taxon>Bacteria</taxon>
        <taxon>Pseudomonadati</taxon>
        <taxon>Pseudomonadota</taxon>
        <taxon>Gammaproteobacteria</taxon>
        <taxon>Enterobacterales</taxon>
        <taxon>Yersiniaceae</taxon>
        <taxon>Rouxiella</taxon>
    </lineage>
</organism>
<dbReference type="RefSeq" id="WP_055783692.1">
    <property type="nucleotide sequence ID" value="NZ_CBCSCF010000006.1"/>
</dbReference>
<sequence>MQHSLSTDEKEYYLRHFSLPGFNEQTQLKLKAARVLVIGSGGLGAPCLQYLAGAGIGHIGIADHDTISCSNLPRQVLFSHRNIGESKAEKAGERISALNPFISIEIFPEKVSRENARTLVRRFDIVVDCTDNFDAKYLLNDICGELKTPLVYASIFQYEGQLAVFHYPGKDQEVLSYRDLFPEPPQAELRENCSDAGVLGVLPGVLGTLQAGEVLKLVTGLGEVLSDRVMTWDALNNRTSQLRLKPRRNITSAVKNNPPESSENIDLSLLLEMKIRRPEMLLLDVRESAEREFFSIGGLHIPLRELPDHIDMLPRDHPIVCYCKSGSRSLRAALFLQDQGFREAFSLKGGVMGLTQAEKLRLQNMDALHDD</sequence>
<evidence type="ECO:0000313" key="4">
    <source>
        <dbReference type="EMBL" id="ORJ18616.1"/>
    </source>
</evidence>
<gene>
    <name evidence="4" type="ORF">BS639_24320</name>
    <name evidence="3" type="ORF">ITX54_19470</name>
</gene>
<dbReference type="CDD" id="cd00158">
    <property type="entry name" value="RHOD"/>
    <property type="match status" value="1"/>
</dbReference>
<accession>A0AA41BYB3</accession>
<evidence type="ECO:0000313" key="5">
    <source>
        <dbReference type="Proteomes" id="UP000192722"/>
    </source>
</evidence>
<name>A0AA41BYB3_9GAMM</name>
<dbReference type="EMBL" id="MRWD01000106">
    <property type="protein sequence ID" value="ORJ18616.1"/>
    <property type="molecule type" value="Genomic_DNA"/>
</dbReference>
<evidence type="ECO:0000256" key="1">
    <source>
        <dbReference type="ARBA" id="ARBA00009919"/>
    </source>
</evidence>
<dbReference type="GO" id="GO:0005829">
    <property type="term" value="C:cytosol"/>
    <property type="evidence" value="ECO:0007669"/>
    <property type="project" value="TreeGrafter"/>
</dbReference>
<dbReference type="InterPro" id="IPR036873">
    <property type="entry name" value="Rhodanese-like_dom_sf"/>
</dbReference>
<dbReference type="InterPro" id="IPR000594">
    <property type="entry name" value="ThiF_NAD_FAD-bd"/>
</dbReference>
<keyword evidence="5" id="KW-1185">Reference proteome</keyword>
<dbReference type="InterPro" id="IPR035985">
    <property type="entry name" value="Ubiquitin-activating_enz"/>
</dbReference>
<dbReference type="EMBL" id="JADMKS010000008">
    <property type="protein sequence ID" value="MBF6638849.1"/>
    <property type="molecule type" value="Genomic_DNA"/>
</dbReference>
<reference evidence="3" key="4">
    <citation type="submission" date="2022-09" db="EMBL/GenBank/DDBJ databases">
        <title>Rouxiella aceris sp. nov., isolated from tree sap and emended description of the genus Rhouxiella.</title>
        <authorList>
            <person name="Kim I.S."/>
        </authorList>
    </citation>
    <scope>NUCLEOTIDE SEQUENCE</scope>
    <source>
        <strain evidence="3">SAP-2</strain>
    </source>
</reference>
<dbReference type="Gene3D" id="3.40.250.10">
    <property type="entry name" value="Rhodanese-like domain"/>
    <property type="match status" value="1"/>
</dbReference>